<dbReference type="Pfam" id="PF17406">
    <property type="entry name" value="Nrap_D5"/>
    <property type="match status" value="1"/>
</dbReference>
<proteinExistence type="inferred from homology"/>
<dbReference type="GO" id="GO:0003723">
    <property type="term" value="F:RNA binding"/>
    <property type="evidence" value="ECO:0007669"/>
    <property type="project" value="UniProtKB-KW"/>
</dbReference>
<keyword evidence="5" id="KW-0687">Ribonucleoprotein</keyword>
<keyword evidence="5" id="KW-0698">rRNA processing</keyword>
<dbReference type="Pfam" id="PF17404">
    <property type="entry name" value="Nrap_D3"/>
    <property type="match status" value="1"/>
</dbReference>
<dbReference type="InterPro" id="IPR035082">
    <property type="entry name" value="Nrap_D1"/>
</dbReference>
<feature type="domain" description="Nrap protein" evidence="10">
    <location>
        <begin position="800"/>
        <end position="954"/>
    </location>
</feature>
<dbReference type="Pfam" id="PF17405">
    <property type="entry name" value="Nrap_D4"/>
    <property type="match status" value="1"/>
</dbReference>
<reference evidence="12" key="1">
    <citation type="submission" date="2022-07" db="EMBL/GenBank/DDBJ databases">
        <title>Draft genome sequence of Zalerion maritima ATCC 34329, a (micro)plastics degrading marine fungus.</title>
        <authorList>
            <person name="Paco A."/>
            <person name="Goncalves M.F.M."/>
            <person name="Rocha-Santos T.A.P."/>
            <person name="Alves A."/>
        </authorList>
    </citation>
    <scope>NUCLEOTIDE SEQUENCE</scope>
    <source>
        <strain evidence="12">ATCC 34329</strain>
    </source>
</reference>
<dbReference type="Pfam" id="PF03813">
    <property type="entry name" value="Nrap"/>
    <property type="match status" value="1"/>
</dbReference>
<accession>A0AAD5RJN4</accession>
<dbReference type="InterPro" id="IPR035367">
    <property type="entry name" value="Nrap_D2"/>
</dbReference>
<dbReference type="GO" id="GO:0032040">
    <property type="term" value="C:small-subunit processome"/>
    <property type="evidence" value="ECO:0007669"/>
    <property type="project" value="TreeGrafter"/>
</dbReference>
<dbReference type="InterPro" id="IPR005554">
    <property type="entry name" value="NOL6/Upt22"/>
</dbReference>
<sequence>MESSPKRRKLDHAGAIATSIELGVHRHNTFVLETQELLKEIRPNYKEKFPDAEDALRRVKKAAEAIEPHDAIPMGEAIAQFERTHKIAIPFPHPKPSRPSNYKFSLAKPAKVNVVGSYVLQTMVKSDSACAVDMVVVMPESLFQEKDYLNLRYFYKRAYFLASLTAAVREELGGGMTFEFEHLGDNGLLPVLVLKTKGAKKTGNHEGDGQSVKKKRKSGGYAIRVIPCAPPDLFSKTKLLPTSNGIRPANSTSGKEDLTATPFYNSTIAAEMSYLAYLNLLHRVCEQCAGFKDACMLGRIWLQQRGIGGRISQGGFGHFEFAAIAALLLRPGSGRKGEPALSSSLGSTQIFKAVLRFLSVTDFANKPCVFGSKKGESTEAVPKEGPAIFDSERRHNVAYKMAPWSVALLRQHAKWSSVLFADDRADQFTPMFIVKADLPQQMYDLMVTIPHNSIQPSKSLDKKGDSWTFQEKLYKVLARALGDRIQLIHIESEADLKWKVSAHAPAETANDILVGIVFDDRNMARKMDKGPDAEDKPNSAEFRRFWGDKSELRRFQDGSMTENVIWTQGTPFAVCEEIVRYILGLHFNLGPHDMEFSGGELPSIIHASAADGPAFIATRKQFDGFERDIRNLEKLPLHVRLVSPTAPELRYSSLRLPPSRYDKDPSRVLDVVISFEASSKWPDNLAAIQRAKIAFLARIGTLLEEDQKDATVIKTRIGLEDSRREIENLAYLDVTYDRAITFRLRIHSDLEEAILERRTKDKLLDQQAKTESADLLSRLRRDCTTLPLHTQTISRFCTKFPSLSPTIRLLKLWFSRHKLSAHFSAEVIELLACHTFLEPYPWNTPSSASTGVLRTLQFLARWDWRDEPLVVDFTGEMTTAEQGQIEMRLEAWRKIDPNMGRVAMFVATSTDASGTGFTAGGGGNSGGARPSKVVAARMTALARSACKLVRNAAPGGETPGFLDTEALFKSSTREFDIVLRLSSKSIRSIICGEDSATARKRRSGSSKFKNLSLGGTASALVERTISSTSAPSIPNHPARMFVDILNQVYGDVIVFFQGEESDGADGDAAAPTILGVWNQQIRARSFRVNLPCSFKPVGKGSSGEDDSDDDDDDLVEVNRMGILAEIARIGGEMVEKIEVNSE</sequence>
<keyword evidence="3 5" id="KW-0694">RNA-binding</keyword>
<evidence type="ECO:0000259" key="9">
    <source>
        <dbReference type="Pfam" id="PF17405"/>
    </source>
</evidence>
<dbReference type="InterPro" id="IPR035371">
    <property type="entry name" value="Nrap_D6"/>
</dbReference>
<organism evidence="12 13">
    <name type="scientific">Zalerion maritima</name>
    <dbReference type="NCBI Taxonomy" id="339359"/>
    <lineage>
        <taxon>Eukaryota</taxon>
        <taxon>Fungi</taxon>
        <taxon>Dikarya</taxon>
        <taxon>Ascomycota</taxon>
        <taxon>Pezizomycotina</taxon>
        <taxon>Sordariomycetes</taxon>
        <taxon>Lulworthiomycetidae</taxon>
        <taxon>Lulworthiales</taxon>
        <taxon>Lulworthiaceae</taxon>
        <taxon>Zalerion</taxon>
    </lineage>
</organism>
<dbReference type="GO" id="GO:0032545">
    <property type="term" value="C:CURI complex"/>
    <property type="evidence" value="ECO:0007669"/>
    <property type="project" value="TreeGrafter"/>
</dbReference>
<evidence type="ECO:0000256" key="1">
    <source>
        <dbReference type="ARBA" id="ARBA00004604"/>
    </source>
</evidence>
<evidence type="ECO:0000259" key="11">
    <source>
        <dbReference type="Pfam" id="PF17407"/>
    </source>
</evidence>
<dbReference type="PANTHER" id="PTHR17972">
    <property type="entry name" value="NUCLEOLAR RNA-ASSOCIATED PROTEIN"/>
    <property type="match status" value="1"/>
</dbReference>
<dbReference type="GO" id="GO:0006364">
    <property type="term" value="P:rRNA processing"/>
    <property type="evidence" value="ECO:0007669"/>
    <property type="project" value="UniProtKB-KW"/>
</dbReference>
<evidence type="ECO:0000259" key="7">
    <source>
        <dbReference type="Pfam" id="PF17403"/>
    </source>
</evidence>
<dbReference type="GO" id="GO:0034456">
    <property type="term" value="C:UTP-C complex"/>
    <property type="evidence" value="ECO:0007669"/>
    <property type="project" value="TreeGrafter"/>
</dbReference>
<dbReference type="InterPro" id="IPR035368">
    <property type="entry name" value="Nrap_D3"/>
</dbReference>
<comment type="subcellular location">
    <subcellularLocation>
        <location evidence="1 5">Nucleus</location>
        <location evidence="1 5">Nucleolus</location>
    </subcellularLocation>
</comment>
<dbReference type="AlphaFoldDB" id="A0AAD5RJN4"/>
<feature type="domain" description="Nrap protein" evidence="7">
    <location>
        <begin position="291"/>
        <end position="435"/>
    </location>
</feature>
<evidence type="ECO:0000256" key="2">
    <source>
        <dbReference type="ARBA" id="ARBA00006674"/>
    </source>
</evidence>
<dbReference type="InterPro" id="IPR035369">
    <property type="entry name" value="Nrap_D4"/>
</dbReference>
<evidence type="ECO:0000259" key="8">
    <source>
        <dbReference type="Pfam" id="PF17404"/>
    </source>
</evidence>
<dbReference type="GO" id="GO:0006409">
    <property type="term" value="P:tRNA export from nucleus"/>
    <property type="evidence" value="ECO:0007669"/>
    <property type="project" value="TreeGrafter"/>
</dbReference>
<dbReference type="Pfam" id="PF17403">
    <property type="entry name" value="Nrap_D2"/>
    <property type="match status" value="1"/>
</dbReference>
<keyword evidence="4 5" id="KW-0539">Nucleus</keyword>
<feature type="domain" description="Nrap protein" evidence="11">
    <location>
        <begin position="973"/>
        <end position="1137"/>
    </location>
</feature>
<feature type="domain" description="Nrap protein" evidence="6">
    <location>
        <begin position="132"/>
        <end position="286"/>
    </location>
</feature>
<keyword evidence="13" id="KW-1185">Reference proteome</keyword>
<dbReference type="EMBL" id="JAKWBI020000413">
    <property type="protein sequence ID" value="KAJ2895304.1"/>
    <property type="molecule type" value="Genomic_DNA"/>
</dbReference>
<evidence type="ECO:0000313" key="12">
    <source>
        <dbReference type="EMBL" id="KAJ2895304.1"/>
    </source>
</evidence>
<dbReference type="Gene3D" id="3.30.70.3030">
    <property type="match status" value="1"/>
</dbReference>
<dbReference type="Pfam" id="PF17407">
    <property type="entry name" value="Nrap_D6"/>
    <property type="match status" value="1"/>
</dbReference>
<dbReference type="PANTHER" id="PTHR17972:SF0">
    <property type="entry name" value="NUCLEOLAR PROTEIN 6"/>
    <property type="match status" value="1"/>
</dbReference>
<comment type="caution">
    <text evidence="12">The sequence shown here is derived from an EMBL/GenBank/DDBJ whole genome shotgun (WGS) entry which is preliminary data.</text>
</comment>
<dbReference type="Gene3D" id="1.10.1410.10">
    <property type="match status" value="1"/>
</dbReference>
<protein>
    <recommendedName>
        <fullName evidence="5">U3 small nucleolar RNA-associated protein 22</fullName>
    </recommendedName>
</protein>
<name>A0AAD5RJN4_9PEZI</name>
<evidence type="ECO:0000313" key="13">
    <source>
        <dbReference type="Proteomes" id="UP001201980"/>
    </source>
</evidence>
<gene>
    <name evidence="12" type="ORF">MKZ38_006714</name>
</gene>
<evidence type="ECO:0000256" key="5">
    <source>
        <dbReference type="RuleBase" id="RU364032"/>
    </source>
</evidence>
<evidence type="ECO:0000256" key="4">
    <source>
        <dbReference type="ARBA" id="ARBA00023242"/>
    </source>
</evidence>
<dbReference type="InterPro" id="IPR035370">
    <property type="entry name" value="Nrap_D5"/>
</dbReference>
<evidence type="ECO:0000259" key="6">
    <source>
        <dbReference type="Pfam" id="PF03813"/>
    </source>
</evidence>
<feature type="domain" description="Nrap protein" evidence="9">
    <location>
        <begin position="608"/>
        <end position="798"/>
    </location>
</feature>
<dbReference type="Proteomes" id="UP001201980">
    <property type="component" value="Unassembled WGS sequence"/>
</dbReference>
<feature type="domain" description="Nrap protein" evidence="8">
    <location>
        <begin position="440"/>
        <end position="588"/>
    </location>
</feature>
<keyword evidence="5" id="KW-0690">Ribosome biogenesis</keyword>
<comment type="similarity">
    <text evidence="2 5">Belongs to the NRAP family.</text>
</comment>
<evidence type="ECO:0000259" key="10">
    <source>
        <dbReference type="Pfam" id="PF17406"/>
    </source>
</evidence>
<evidence type="ECO:0000256" key="3">
    <source>
        <dbReference type="ARBA" id="ARBA00022884"/>
    </source>
</evidence>